<dbReference type="OrthoDB" id="1451408at2"/>
<dbReference type="Gene3D" id="1.25.40.10">
    <property type="entry name" value="Tetratricopeptide repeat domain"/>
    <property type="match status" value="1"/>
</dbReference>
<dbReference type="AlphaFoldDB" id="A0A4Q1K7M5"/>
<proteinExistence type="predicted"/>
<protein>
    <submittedName>
        <fullName evidence="1">Uncharacterized protein</fullName>
    </submittedName>
</protein>
<dbReference type="RefSeq" id="WP_129462247.1">
    <property type="nucleotide sequence ID" value="NZ_SBKN01000008.1"/>
</dbReference>
<reference evidence="2" key="1">
    <citation type="submission" date="2019-01" db="EMBL/GenBank/DDBJ databases">
        <title>Cytophagaceae bacterium strain CAR-16.</title>
        <authorList>
            <person name="Chen W.-M."/>
        </authorList>
    </citation>
    <scope>NUCLEOTIDE SEQUENCE [LARGE SCALE GENOMIC DNA]</scope>
    <source>
        <strain evidence="2">WWJ-16</strain>
    </source>
</reference>
<dbReference type="SUPFAM" id="SSF48452">
    <property type="entry name" value="TPR-like"/>
    <property type="match status" value="1"/>
</dbReference>
<dbReference type="EMBL" id="SBKN01000008">
    <property type="protein sequence ID" value="RXR21497.1"/>
    <property type="molecule type" value="Genomic_DNA"/>
</dbReference>
<name>A0A4Q1K7M5_9FLAO</name>
<evidence type="ECO:0000313" key="1">
    <source>
        <dbReference type="EMBL" id="RXR21497.1"/>
    </source>
</evidence>
<dbReference type="Proteomes" id="UP000289857">
    <property type="component" value="Unassembled WGS sequence"/>
</dbReference>
<evidence type="ECO:0000313" key="2">
    <source>
        <dbReference type="Proteomes" id="UP000289857"/>
    </source>
</evidence>
<sequence length="400" mass="44383">MKKNAYLWFAVILVTPLFAQTKKSGYWDTMRTTTETIELRAGEKKIIKTNALPEGTTELVYRITLLDDNQKLSGSLVSVLKAIPDPTGISQGAAGAVFLASTISGDDKATFAIFSSESEANSYLTTGKTTTACYVQNTPVNKEARLLASDHLCVKNPQSALWFGFQSDNWLMKQKIVLEVVPWVDSQASTGWTDIARKEIVELGKKRGVYALLAKKEAYLVALTKNVMGVTTYPNYKKISEIERNQLVETAEKAALKETGESNLRSQFIAKRAMADFQKGKTELGMGALQAEINAGATDAVLFASLIHCYLQTRQFAKAEICLKDALKFNPDDLQLKLEEAHVYLFTDKVGEAKIVYKKYIDQNLPTGKSWKAQVLADLQLFEKSGLPNGNFKKIRHIVD</sequence>
<gene>
    <name evidence="1" type="ORF">EQG61_12300</name>
</gene>
<accession>A0A4Q1K7M5</accession>
<dbReference type="InterPro" id="IPR011990">
    <property type="entry name" value="TPR-like_helical_dom_sf"/>
</dbReference>
<keyword evidence="2" id="KW-1185">Reference proteome</keyword>
<organism evidence="1 2">
    <name type="scientific">Flavobacterium stagni</name>
    <dbReference type="NCBI Taxonomy" id="2506421"/>
    <lineage>
        <taxon>Bacteria</taxon>
        <taxon>Pseudomonadati</taxon>
        <taxon>Bacteroidota</taxon>
        <taxon>Flavobacteriia</taxon>
        <taxon>Flavobacteriales</taxon>
        <taxon>Flavobacteriaceae</taxon>
        <taxon>Flavobacterium</taxon>
    </lineage>
</organism>
<comment type="caution">
    <text evidence="1">The sequence shown here is derived from an EMBL/GenBank/DDBJ whole genome shotgun (WGS) entry which is preliminary data.</text>
</comment>